<dbReference type="RefSeq" id="WP_186988968.1">
    <property type="nucleotide sequence ID" value="NZ_CP052909.1"/>
</dbReference>
<gene>
    <name evidence="1" type="ORF">ALE3EI_2382</name>
</gene>
<accession>A0A7G8PX54</accession>
<name>A0A7G8PX54_9FLAO</name>
<dbReference type="Proteomes" id="UP000515514">
    <property type="component" value="Chromosome"/>
</dbReference>
<dbReference type="AlphaFoldDB" id="A0A7G8PX54"/>
<reference evidence="1 2" key="1">
    <citation type="submission" date="2020-04" db="EMBL/GenBank/DDBJ databases">
        <title>Genome sequence of Altibacter aquimarinus strain ALE3EI.</title>
        <authorList>
            <person name="Oh H.-M."/>
            <person name="Jang D."/>
        </authorList>
    </citation>
    <scope>NUCLEOTIDE SEQUENCE [LARGE SCALE GENOMIC DNA]</scope>
    <source>
        <strain evidence="1 2">ALE3EI</strain>
    </source>
</reference>
<evidence type="ECO:0000313" key="2">
    <source>
        <dbReference type="Proteomes" id="UP000515514"/>
    </source>
</evidence>
<evidence type="ECO:0008006" key="3">
    <source>
        <dbReference type="Google" id="ProtNLM"/>
    </source>
</evidence>
<dbReference type="KEGG" id="alti:ALE3EI_2382"/>
<proteinExistence type="predicted"/>
<organism evidence="1 2">
    <name type="scientific">Constantimarinum furrinae</name>
    <dbReference type="NCBI Taxonomy" id="2562285"/>
    <lineage>
        <taxon>Bacteria</taxon>
        <taxon>Pseudomonadati</taxon>
        <taxon>Bacteroidota</taxon>
        <taxon>Flavobacteriia</taxon>
        <taxon>Flavobacteriales</taxon>
        <taxon>Flavobacteriaceae</taxon>
        <taxon>Altibacter/Constantimarinum group</taxon>
        <taxon>Constantimarinum</taxon>
    </lineage>
</organism>
<sequence length="312" mass="36144">MKHRKFVISILIFFLPVLGGVLIAEYLSREITSGYKINSTYLNAEAGSMEVLILGSSQIKDGINVAILQQPSINMASGDQHHNTDFKLLKGLDSRLPKLTTVVLEVSYSHFELPHNSPDFWKNSVYYEYYGINAFERRVYFKDRLIFLSNPKYFAEKIGEQFHDKSVKYGYNTVGFDTLNYSGRFKDMNYDETKIETAGFKINLEPNLSVFDTNTTLFFEMLDYLKAKDLNVIICNPPMYRTFLKKRNREILFRRDSILNIVSEKYTNVSILYAEEDTINFHVKDFTNPSHLNPKGAQKFTSILQTHLDSLH</sequence>
<keyword evidence="2" id="KW-1185">Reference proteome</keyword>
<dbReference type="EMBL" id="CP052909">
    <property type="protein sequence ID" value="QNJ98920.1"/>
    <property type="molecule type" value="Genomic_DNA"/>
</dbReference>
<protein>
    <recommendedName>
        <fullName evidence="3">DUF1574 domain-containing protein</fullName>
    </recommendedName>
</protein>
<evidence type="ECO:0000313" key="1">
    <source>
        <dbReference type="EMBL" id="QNJ98920.1"/>
    </source>
</evidence>